<evidence type="ECO:0000256" key="2">
    <source>
        <dbReference type="ARBA" id="ARBA00023239"/>
    </source>
</evidence>
<dbReference type="Gene3D" id="3.40.50.880">
    <property type="match status" value="1"/>
</dbReference>
<keyword evidence="2" id="KW-0456">Lyase</keyword>
<dbReference type="InterPro" id="IPR039437">
    <property type="entry name" value="FrzH/put_lumazine-bd"/>
</dbReference>
<dbReference type="InterPro" id="IPR002818">
    <property type="entry name" value="DJ-1/PfpI"/>
</dbReference>
<keyword evidence="4" id="KW-0732">Signal</keyword>
<evidence type="ECO:0000256" key="3">
    <source>
        <dbReference type="ARBA" id="ARBA00038493"/>
    </source>
</evidence>
<dbReference type="InterPro" id="IPR050325">
    <property type="entry name" value="Prot/Nucl_acid_deglycase"/>
</dbReference>
<dbReference type="Pfam" id="PF01965">
    <property type="entry name" value="DJ-1_PfpI"/>
    <property type="match status" value="1"/>
</dbReference>
<dbReference type="PANTHER" id="PTHR48094:SF11">
    <property type="entry name" value="GLUTATHIONE-INDEPENDENT GLYOXALASE HSP31-RELATED"/>
    <property type="match status" value="1"/>
</dbReference>
<dbReference type="InterPro" id="IPR029062">
    <property type="entry name" value="Class_I_gatase-like"/>
</dbReference>
<dbReference type="Pfam" id="PF12893">
    <property type="entry name" value="Lumazine_bd_2"/>
    <property type="match status" value="1"/>
</dbReference>
<comment type="similarity">
    <text evidence="3">Belongs to the peptidase C56 family. HSP31-like subfamily.</text>
</comment>
<name>A0A6I4NLE8_9FLAO</name>
<accession>A0A6I4NLE8</accession>
<dbReference type="CDD" id="cd03141">
    <property type="entry name" value="GATase1_Hsp31_like"/>
    <property type="match status" value="1"/>
</dbReference>
<dbReference type="GO" id="GO:0019243">
    <property type="term" value="P:methylglyoxal catabolic process to D-lactate via S-lactoyl-glutathione"/>
    <property type="evidence" value="ECO:0007669"/>
    <property type="project" value="TreeGrafter"/>
</dbReference>
<keyword evidence="1" id="KW-0346">Stress response</keyword>
<evidence type="ECO:0000313" key="7">
    <source>
        <dbReference type="Proteomes" id="UP000471501"/>
    </source>
</evidence>
<dbReference type="GO" id="GO:0005737">
    <property type="term" value="C:cytoplasm"/>
    <property type="evidence" value="ECO:0007669"/>
    <property type="project" value="TreeGrafter"/>
</dbReference>
<dbReference type="SUPFAM" id="SSF52317">
    <property type="entry name" value="Class I glutamine amidotransferase-like"/>
    <property type="match status" value="1"/>
</dbReference>
<reference evidence="6 7" key="1">
    <citation type="submission" date="2019-12" db="EMBL/GenBank/DDBJ databases">
        <authorList>
            <person name="Kim Y.S."/>
        </authorList>
    </citation>
    <scope>NUCLEOTIDE SEQUENCE [LARGE SCALE GENOMIC DNA]</scope>
    <source>
        <strain evidence="6 7">GA093</strain>
    </source>
</reference>
<comment type="caution">
    <text evidence="6">The sequence shown here is derived from an EMBL/GenBank/DDBJ whole genome shotgun (WGS) entry which is preliminary data.</text>
</comment>
<dbReference type="InterPro" id="IPR032710">
    <property type="entry name" value="NTF2-like_dom_sf"/>
</dbReference>
<sequence length="372" mass="41696">MKVNFCMLVLLFCSLFSYGQSDEEQIRVTINHYIEGTSYNDVPQINSAFYEDADLFLDRNGGELWTVTAKDYAQGFEKGEKGKFNGRIGNIIAIDIYGYTEIAKAEILVAGKKLLFMDMFILKKINGQWKIVSKAASSKSSNRTGDRVLFVMSNATHYGTSDLPTGNSFSEIVNAYDVFSKAGYEINFVSPQGGAIPLAYIQTSEKLEKEYLYNSDFMFSLKTTLEPQKVNPSLYKVIYYVGGGGAMFGVPENVEIQKIAMTIYEENEGIISSVCHGTAGIVNLKTKNGDYLVKGKRVNGYPDSYENREAKYFKYFPFLIQKTIEERGGNFLFSPRNTEHVEADGRLITGQNFQSAKGVAEKIIETLKLKNN</sequence>
<evidence type="ECO:0000256" key="1">
    <source>
        <dbReference type="ARBA" id="ARBA00023016"/>
    </source>
</evidence>
<dbReference type="SUPFAM" id="SSF54427">
    <property type="entry name" value="NTF2-like"/>
    <property type="match status" value="1"/>
</dbReference>
<feature type="chain" id="PRO_5026036264" evidence="4">
    <location>
        <begin position="20"/>
        <end position="372"/>
    </location>
</feature>
<feature type="signal peptide" evidence="4">
    <location>
        <begin position="1"/>
        <end position="19"/>
    </location>
</feature>
<keyword evidence="7" id="KW-1185">Reference proteome</keyword>
<dbReference type="Gene3D" id="3.10.450.50">
    <property type="match status" value="1"/>
</dbReference>
<dbReference type="Proteomes" id="UP000471501">
    <property type="component" value="Unassembled WGS sequence"/>
</dbReference>
<dbReference type="GO" id="GO:0019172">
    <property type="term" value="F:glyoxalase III activity"/>
    <property type="evidence" value="ECO:0007669"/>
    <property type="project" value="TreeGrafter"/>
</dbReference>
<dbReference type="EMBL" id="WSTB01000002">
    <property type="protein sequence ID" value="MWB93415.1"/>
    <property type="molecule type" value="Genomic_DNA"/>
</dbReference>
<dbReference type="PANTHER" id="PTHR48094">
    <property type="entry name" value="PROTEIN/NUCLEIC ACID DEGLYCASE DJ-1-RELATED"/>
    <property type="match status" value="1"/>
</dbReference>
<gene>
    <name evidence="6" type="ORF">GON26_03515</name>
</gene>
<evidence type="ECO:0000256" key="4">
    <source>
        <dbReference type="SAM" id="SignalP"/>
    </source>
</evidence>
<dbReference type="RefSeq" id="WP_160373347.1">
    <property type="nucleotide sequence ID" value="NZ_WSTB01000002.1"/>
</dbReference>
<dbReference type="AlphaFoldDB" id="A0A6I4NLE8"/>
<protein>
    <submittedName>
        <fullName evidence="6">Peptidase</fullName>
    </submittedName>
</protein>
<feature type="domain" description="DJ-1/PfpI" evidence="5">
    <location>
        <begin position="170"/>
        <end position="365"/>
    </location>
</feature>
<evidence type="ECO:0000313" key="6">
    <source>
        <dbReference type="EMBL" id="MWB93415.1"/>
    </source>
</evidence>
<organism evidence="6 7">
    <name type="scientific">Flavobacterium hydrocarbonoxydans</name>
    <dbReference type="NCBI Taxonomy" id="2683249"/>
    <lineage>
        <taxon>Bacteria</taxon>
        <taxon>Pseudomonadati</taxon>
        <taxon>Bacteroidota</taxon>
        <taxon>Flavobacteriia</taxon>
        <taxon>Flavobacteriales</taxon>
        <taxon>Flavobacteriaceae</taxon>
        <taxon>Flavobacterium</taxon>
    </lineage>
</organism>
<proteinExistence type="inferred from homology"/>
<evidence type="ECO:0000259" key="5">
    <source>
        <dbReference type="Pfam" id="PF01965"/>
    </source>
</evidence>